<dbReference type="EMBL" id="JACCHK010000001">
    <property type="protein sequence ID" value="NYH40518.1"/>
    <property type="molecule type" value="Genomic_DNA"/>
</dbReference>
<comment type="caution">
    <text evidence="3">The sequence shown here is derived from an EMBL/GenBank/DDBJ whole genome shotgun (WGS) entry which is preliminary data.</text>
</comment>
<dbReference type="AlphaFoldDB" id="A0A7Y9WW51"/>
<evidence type="ECO:0000313" key="4">
    <source>
        <dbReference type="Proteomes" id="UP000523545"/>
    </source>
</evidence>
<evidence type="ECO:0000313" key="3">
    <source>
        <dbReference type="EMBL" id="NYH40518.1"/>
    </source>
</evidence>
<dbReference type="Proteomes" id="UP000523545">
    <property type="component" value="Unassembled WGS sequence"/>
</dbReference>
<keyword evidence="4" id="KW-1185">Reference proteome</keyword>
<protein>
    <submittedName>
        <fullName evidence="3">Uncharacterized protein</fullName>
    </submittedName>
</protein>
<reference evidence="3 4" key="1">
    <citation type="submission" date="2020-07" db="EMBL/GenBank/DDBJ databases">
        <title>Sequencing the genomes of 1000 actinobacteria strains.</title>
        <authorList>
            <person name="Klenk H.-P."/>
        </authorList>
    </citation>
    <scope>NUCLEOTIDE SEQUENCE [LARGE SCALE GENOMIC DNA]</scope>
    <source>
        <strain evidence="3 4">DSM 45876</strain>
    </source>
</reference>
<keyword evidence="2" id="KW-1133">Transmembrane helix</keyword>
<evidence type="ECO:0000256" key="2">
    <source>
        <dbReference type="SAM" id="Phobius"/>
    </source>
</evidence>
<accession>A0A7Y9WW51</accession>
<sequence length="225" mass="23443">MARRTGRPSYLSDRADVRHRRTTRFVAVAGAVALVTALLGGLVGYQVGRPDATEAAIATIQEAEAKRDAQQILELTGTARRVRDQIAPVLAAVKTETSAGRAPDPGQARQWQEIMRQAAEPFADPPSGTTATNVARGGLRAAIQQASLAVDAYALAADVPAAQRAALLAVTARQAAQAVTMWSVAATQLDQVSVDAGHGHQHVFLDTDSHEGPLTPDGSPEGTGG</sequence>
<keyword evidence="2" id="KW-0472">Membrane</keyword>
<gene>
    <name evidence="3" type="ORF">HNR22_000245</name>
</gene>
<dbReference type="RefSeq" id="WP_179778613.1">
    <property type="nucleotide sequence ID" value="NZ_JACCHK010000001.1"/>
</dbReference>
<keyword evidence="2" id="KW-0812">Transmembrane</keyword>
<feature type="transmembrane region" description="Helical" evidence="2">
    <location>
        <begin position="25"/>
        <end position="45"/>
    </location>
</feature>
<name>A0A7Y9WW51_9ACTN</name>
<feature type="region of interest" description="Disordered" evidence="1">
    <location>
        <begin position="203"/>
        <end position="225"/>
    </location>
</feature>
<organism evidence="3 4">
    <name type="scientific">Micromonospora jinlongensis</name>
    <dbReference type="NCBI Taxonomy" id="1287877"/>
    <lineage>
        <taxon>Bacteria</taxon>
        <taxon>Bacillati</taxon>
        <taxon>Actinomycetota</taxon>
        <taxon>Actinomycetes</taxon>
        <taxon>Micromonosporales</taxon>
        <taxon>Micromonosporaceae</taxon>
        <taxon>Micromonospora</taxon>
    </lineage>
</organism>
<evidence type="ECO:0000256" key="1">
    <source>
        <dbReference type="SAM" id="MobiDB-lite"/>
    </source>
</evidence>
<proteinExistence type="predicted"/>